<dbReference type="CDD" id="cd04301">
    <property type="entry name" value="NAT_SF"/>
    <property type="match status" value="1"/>
</dbReference>
<dbReference type="InParanoid" id="A0A369J8M2"/>
<evidence type="ECO:0000259" key="1">
    <source>
        <dbReference type="PROSITE" id="PS51186"/>
    </source>
</evidence>
<dbReference type="GO" id="GO:0016747">
    <property type="term" value="F:acyltransferase activity, transferring groups other than amino-acyl groups"/>
    <property type="evidence" value="ECO:0007669"/>
    <property type="project" value="InterPro"/>
</dbReference>
<feature type="domain" description="N-acetyltransferase" evidence="1">
    <location>
        <begin position="14"/>
        <end position="170"/>
    </location>
</feature>
<dbReference type="InterPro" id="IPR016181">
    <property type="entry name" value="Acyl_CoA_acyltransferase"/>
</dbReference>
<dbReference type="OrthoDB" id="410198at2759"/>
<evidence type="ECO:0000313" key="3">
    <source>
        <dbReference type="Proteomes" id="UP000076154"/>
    </source>
</evidence>
<name>A0A369J8M2_HYPMA</name>
<dbReference type="PROSITE" id="PS51186">
    <property type="entry name" value="GNAT"/>
    <property type="match status" value="1"/>
</dbReference>
<organism evidence="2 3">
    <name type="scientific">Hypsizygus marmoreus</name>
    <name type="common">White beech mushroom</name>
    <name type="synonym">Agaricus marmoreus</name>
    <dbReference type="NCBI Taxonomy" id="39966"/>
    <lineage>
        <taxon>Eukaryota</taxon>
        <taxon>Fungi</taxon>
        <taxon>Dikarya</taxon>
        <taxon>Basidiomycota</taxon>
        <taxon>Agaricomycotina</taxon>
        <taxon>Agaricomycetes</taxon>
        <taxon>Agaricomycetidae</taxon>
        <taxon>Agaricales</taxon>
        <taxon>Tricholomatineae</taxon>
        <taxon>Lyophyllaceae</taxon>
        <taxon>Hypsizygus</taxon>
    </lineage>
</organism>
<dbReference type="EMBL" id="LUEZ02000184">
    <property type="protein sequence ID" value="RDB15216.1"/>
    <property type="molecule type" value="Genomic_DNA"/>
</dbReference>
<gene>
    <name evidence="2" type="primary">yitI</name>
    <name evidence="2" type="ORF">Hypma_004835</name>
</gene>
<protein>
    <submittedName>
        <fullName evidence="2">N-acetyltransferase YitI</fullName>
    </submittedName>
</protein>
<dbReference type="SUPFAM" id="SSF55729">
    <property type="entry name" value="Acyl-CoA N-acyltransferases (Nat)"/>
    <property type="match status" value="1"/>
</dbReference>
<accession>A0A369J8M2</accession>
<dbReference type="Gene3D" id="3.40.630.30">
    <property type="match status" value="1"/>
</dbReference>
<sequence>MQSSKLPINTGSDLGLFCAPITVEQTLPLRHSVLWPNKPISHVYLPEDEAGLHLGAFVGSLDEPVAVISLFIEPLPVSNNVPFDQDHGVQSNVMRFRKFACDPTYQGRGIGSRLLQFSLERAHSELNCTIAWCDARTSASAWYIKRGMMPFGERFFKGPVEYIRMCIDIGPRSTQGTDIDTRV</sequence>
<keyword evidence="3" id="KW-1185">Reference proteome</keyword>
<dbReference type="AlphaFoldDB" id="A0A369J8M2"/>
<reference evidence="2" key="1">
    <citation type="submission" date="2018-04" db="EMBL/GenBank/DDBJ databases">
        <title>Whole genome sequencing of Hypsizygus marmoreus.</title>
        <authorList>
            <person name="Choi I.-G."/>
            <person name="Min B."/>
            <person name="Kim J.-G."/>
            <person name="Kim S."/>
            <person name="Oh Y.-L."/>
            <person name="Kong W.-S."/>
            <person name="Park H."/>
            <person name="Jeong J."/>
            <person name="Song E.-S."/>
        </authorList>
    </citation>
    <scope>NUCLEOTIDE SEQUENCE [LARGE SCALE GENOMIC DNA]</scope>
    <source>
        <strain evidence="2">51987-8</strain>
    </source>
</reference>
<dbReference type="Proteomes" id="UP000076154">
    <property type="component" value="Unassembled WGS sequence"/>
</dbReference>
<dbReference type="InterPro" id="IPR000182">
    <property type="entry name" value="GNAT_dom"/>
</dbReference>
<evidence type="ECO:0000313" key="2">
    <source>
        <dbReference type="EMBL" id="RDB15216.1"/>
    </source>
</evidence>
<dbReference type="Pfam" id="PF00583">
    <property type="entry name" value="Acetyltransf_1"/>
    <property type="match status" value="1"/>
</dbReference>
<comment type="caution">
    <text evidence="2">The sequence shown here is derived from an EMBL/GenBank/DDBJ whole genome shotgun (WGS) entry which is preliminary data.</text>
</comment>
<proteinExistence type="predicted"/>